<dbReference type="PRINTS" id="PR00935">
    <property type="entry name" value="BAND41"/>
</dbReference>
<dbReference type="SMART" id="SM00295">
    <property type="entry name" value="B41"/>
    <property type="match status" value="1"/>
</dbReference>
<sequence>MADARKCCIYLPNERKLELNVQPKLLGRDLLDIVADHFKLREKEYFGIAYKSEGGHYSWLQNDKRVLDQYVLKKSTSRIDLLFAVKFFVESVKLLKYVTTTELYFLHVKSLVYKGQLEVDNDTAFRLAAYALQVSKMTYDDTALSQLKKAPVLPNKALRDLPTEKWYVLPVLELYKGLKGCTKGKAIISYLTTIEALPAYGIHYYKVKDKSGVTWWIGLSHKGILQFEIQDKANPVKTFLWRQLENLYFREKKFSIEVTEKHQQTTKEHLYVEAKRKLTGDLKIHAWYGTPSLIKSIWIMAIDQHHFYLERKQNKTKLHTVNSITNLSNDLTANANSLINKIILPRDDCCTCTTLKYTFRASGSKDETPEMRAAKRQMLDALKTHKTDLEDRLYDKVQELKQLCLREADLIGKLPQEYIRYMDAGEKQPKIKKRIVTAASSSSSGFSSEAADASDELTQLETEFELLTQIASAAKKLASDPNTRGRT</sequence>
<dbReference type="InterPro" id="IPR011993">
    <property type="entry name" value="PH-like_dom_sf"/>
</dbReference>
<keyword evidence="3" id="KW-0175">Coiled coil</keyword>
<dbReference type="InterPro" id="IPR021774">
    <property type="entry name" value="CUPID"/>
</dbReference>
<dbReference type="GeneTree" id="ENSGT01020000230354"/>
<dbReference type="InterPro" id="IPR014352">
    <property type="entry name" value="FERM/acyl-CoA-bd_prot_sf"/>
</dbReference>
<dbReference type="Pfam" id="PF00373">
    <property type="entry name" value="FERM_M"/>
    <property type="match status" value="1"/>
</dbReference>
<dbReference type="Pfam" id="PF11819">
    <property type="entry name" value="CUPID"/>
    <property type="match status" value="1"/>
</dbReference>
<dbReference type="SUPFAM" id="SSF54236">
    <property type="entry name" value="Ubiquitin-like"/>
    <property type="match status" value="1"/>
</dbReference>
<keyword evidence="2" id="KW-0963">Cytoplasm</keyword>
<dbReference type="CDD" id="cd17103">
    <property type="entry name" value="FERM_F1_FRMD4"/>
    <property type="match status" value="1"/>
</dbReference>
<evidence type="ECO:0000313" key="6">
    <source>
        <dbReference type="Proteomes" id="UP000007875"/>
    </source>
</evidence>
<dbReference type="SMART" id="SM01196">
    <property type="entry name" value="FERM_C"/>
    <property type="match status" value="1"/>
</dbReference>
<dbReference type="GO" id="GO:0005737">
    <property type="term" value="C:cytoplasm"/>
    <property type="evidence" value="ECO:0007669"/>
    <property type="project" value="UniProtKB-SubCell"/>
</dbReference>
<organism evidence="5 6">
    <name type="scientific">Ciona savignyi</name>
    <name type="common">Pacific transparent sea squirt</name>
    <dbReference type="NCBI Taxonomy" id="51511"/>
    <lineage>
        <taxon>Eukaryota</taxon>
        <taxon>Metazoa</taxon>
        <taxon>Chordata</taxon>
        <taxon>Tunicata</taxon>
        <taxon>Ascidiacea</taxon>
        <taxon>Phlebobranchia</taxon>
        <taxon>Cionidae</taxon>
        <taxon>Ciona</taxon>
    </lineage>
</organism>
<dbReference type="PROSITE" id="PS50057">
    <property type="entry name" value="FERM_3"/>
    <property type="match status" value="1"/>
</dbReference>
<dbReference type="AlphaFoldDB" id="H2YG03"/>
<dbReference type="InterPro" id="IPR018979">
    <property type="entry name" value="FERM_N"/>
</dbReference>
<dbReference type="GO" id="GO:0005923">
    <property type="term" value="C:bicellular tight junction"/>
    <property type="evidence" value="ECO:0007669"/>
    <property type="project" value="TreeGrafter"/>
</dbReference>
<dbReference type="GO" id="GO:0005912">
    <property type="term" value="C:adherens junction"/>
    <property type="evidence" value="ECO:0007669"/>
    <property type="project" value="TreeGrafter"/>
</dbReference>
<dbReference type="Gene3D" id="2.30.29.30">
    <property type="entry name" value="Pleckstrin-homology domain (PH domain)/Phosphotyrosine-binding domain (PTB)"/>
    <property type="match status" value="1"/>
</dbReference>
<dbReference type="InterPro" id="IPR041785">
    <property type="entry name" value="FRMD4A/B_FERM_C"/>
</dbReference>
<dbReference type="PANTHER" id="PTHR46079:SF2">
    <property type="entry name" value="FERM DOMAIN-CONTAINING PROTEIN"/>
    <property type="match status" value="1"/>
</dbReference>
<evidence type="ECO:0000313" key="5">
    <source>
        <dbReference type="Ensembl" id="ENSCSAVP00000004251.1"/>
    </source>
</evidence>
<dbReference type="Pfam" id="PF09380">
    <property type="entry name" value="FERM_C"/>
    <property type="match status" value="1"/>
</dbReference>
<dbReference type="InterPro" id="IPR019748">
    <property type="entry name" value="FERM_central"/>
</dbReference>
<dbReference type="CDD" id="cd13191">
    <property type="entry name" value="FERM_C_FRMD4A_FRMD4B"/>
    <property type="match status" value="1"/>
</dbReference>
<dbReference type="OMA" id="EDAPCSW"/>
<dbReference type="PRINTS" id="PR00661">
    <property type="entry name" value="ERMFAMILY"/>
</dbReference>
<dbReference type="GO" id="GO:0090162">
    <property type="term" value="P:establishment of epithelial cell polarity"/>
    <property type="evidence" value="ECO:0007669"/>
    <property type="project" value="InterPro"/>
</dbReference>
<dbReference type="InParanoid" id="H2YG03"/>
<keyword evidence="6" id="KW-1185">Reference proteome</keyword>
<proteinExistence type="predicted"/>
<dbReference type="PANTHER" id="PTHR46079">
    <property type="entry name" value="FERM DOMAIN-CONTAINING PROTEIN 4"/>
    <property type="match status" value="1"/>
</dbReference>
<dbReference type="SUPFAM" id="SSF47031">
    <property type="entry name" value="Second domain of FERM"/>
    <property type="match status" value="1"/>
</dbReference>
<evidence type="ECO:0000256" key="2">
    <source>
        <dbReference type="ARBA" id="ARBA00022490"/>
    </source>
</evidence>
<dbReference type="InterPro" id="IPR000798">
    <property type="entry name" value="Ez/rad/moesin-like"/>
</dbReference>
<dbReference type="CDD" id="cd14473">
    <property type="entry name" value="FERM_B-lobe"/>
    <property type="match status" value="1"/>
</dbReference>
<accession>H2YG03</accession>
<evidence type="ECO:0000256" key="3">
    <source>
        <dbReference type="ARBA" id="ARBA00023054"/>
    </source>
</evidence>
<dbReference type="InterPro" id="IPR000299">
    <property type="entry name" value="FERM_domain"/>
</dbReference>
<dbReference type="PROSITE" id="PS00660">
    <property type="entry name" value="FERM_1"/>
    <property type="match status" value="1"/>
</dbReference>
<evidence type="ECO:0000256" key="1">
    <source>
        <dbReference type="ARBA" id="ARBA00004496"/>
    </source>
</evidence>
<dbReference type="HOGENOM" id="CLU_003623_2_1_1"/>
<dbReference type="InterPro" id="IPR029071">
    <property type="entry name" value="Ubiquitin-like_domsf"/>
</dbReference>
<dbReference type="InterPro" id="IPR019747">
    <property type="entry name" value="FERM_CS"/>
</dbReference>
<dbReference type="Proteomes" id="UP000007875">
    <property type="component" value="Unassembled WGS sequence"/>
</dbReference>
<evidence type="ECO:0000259" key="4">
    <source>
        <dbReference type="PROSITE" id="PS50057"/>
    </source>
</evidence>
<dbReference type="GO" id="GO:0008092">
    <property type="term" value="F:cytoskeletal protein binding"/>
    <property type="evidence" value="ECO:0007669"/>
    <property type="project" value="InterPro"/>
</dbReference>
<dbReference type="InterPro" id="IPR047176">
    <property type="entry name" value="FRMD4A/B"/>
</dbReference>
<dbReference type="InterPro" id="IPR018980">
    <property type="entry name" value="FERM_PH-like_C"/>
</dbReference>
<comment type="subcellular location">
    <subcellularLocation>
        <location evidence="1">Cytoplasm</location>
    </subcellularLocation>
</comment>
<dbReference type="InterPro" id="IPR019749">
    <property type="entry name" value="Band_41_domain"/>
</dbReference>
<reference evidence="6" key="1">
    <citation type="submission" date="2003-08" db="EMBL/GenBank/DDBJ databases">
        <authorList>
            <person name="Birren B."/>
            <person name="Nusbaum C."/>
            <person name="Abebe A."/>
            <person name="Abouelleil A."/>
            <person name="Adekoya E."/>
            <person name="Ait-zahra M."/>
            <person name="Allen N."/>
            <person name="Allen T."/>
            <person name="An P."/>
            <person name="Anderson M."/>
            <person name="Anderson S."/>
            <person name="Arachchi H."/>
            <person name="Armbruster J."/>
            <person name="Bachantsang P."/>
            <person name="Baldwin J."/>
            <person name="Barry A."/>
            <person name="Bayul T."/>
            <person name="Blitshsteyn B."/>
            <person name="Bloom T."/>
            <person name="Blye J."/>
            <person name="Boguslavskiy L."/>
            <person name="Borowsky M."/>
            <person name="Boukhgalter B."/>
            <person name="Brunache A."/>
            <person name="Butler J."/>
            <person name="Calixte N."/>
            <person name="Calvo S."/>
            <person name="Camarata J."/>
            <person name="Campo K."/>
            <person name="Chang J."/>
            <person name="Cheshatsang Y."/>
            <person name="Citroen M."/>
            <person name="Collymore A."/>
            <person name="Considine T."/>
            <person name="Cook A."/>
            <person name="Cooke P."/>
            <person name="Corum B."/>
            <person name="Cuomo C."/>
            <person name="David R."/>
            <person name="Dawoe T."/>
            <person name="Degray S."/>
            <person name="Dodge S."/>
            <person name="Dooley K."/>
            <person name="Dorje P."/>
            <person name="Dorjee K."/>
            <person name="Dorris L."/>
            <person name="Duffey N."/>
            <person name="Dupes A."/>
            <person name="Elkins T."/>
            <person name="Engels R."/>
            <person name="Erickson J."/>
            <person name="Farina A."/>
            <person name="Faro S."/>
            <person name="Ferreira P."/>
            <person name="Fischer H."/>
            <person name="Fitzgerald M."/>
            <person name="Foley K."/>
            <person name="Gage D."/>
            <person name="Galagan J."/>
            <person name="Gearin G."/>
            <person name="Gnerre S."/>
            <person name="Gnirke A."/>
            <person name="Goyette A."/>
            <person name="Graham J."/>
            <person name="Grandbois E."/>
            <person name="Gyaltsen K."/>
            <person name="Hafez N."/>
            <person name="Hagopian D."/>
            <person name="Hagos B."/>
            <person name="Hall J."/>
            <person name="Hatcher B."/>
            <person name="Heller A."/>
            <person name="Higgins H."/>
            <person name="Honan T."/>
            <person name="Horn A."/>
            <person name="Houde N."/>
            <person name="Hughes L."/>
            <person name="Hulme W."/>
            <person name="Husby E."/>
            <person name="Iliev I."/>
            <person name="Jaffe D."/>
            <person name="Jones C."/>
            <person name="Kamal M."/>
            <person name="Kamat A."/>
            <person name="Kamvysselis M."/>
            <person name="Karlsson E."/>
            <person name="Kells C."/>
            <person name="Kieu A."/>
            <person name="Kisner P."/>
            <person name="Kodira C."/>
            <person name="Kulbokas E."/>
            <person name="Labutti K."/>
            <person name="Lama D."/>
            <person name="Landers T."/>
            <person name="Leger J."/>
            <person name="Levine S."/>
            <person name="Lewis D."/>
            <person name="Lewis T."/>
            <person name="Lindblad-toh K."/>
            <person name="Liu X."/>
            <person name="Lokyitsang T."/>
            <person name="Lokyitsang Y."/>
            <person name="Lucien O."/>
            <person name="Lui A."/>
            <person name="Ma L.J."/>
            <person name="Mabbitt R."/>
            <person name="Macdonald J."/>
            <person name="Maclean C."/>
            <person name="Major J."/>
            <person name="Manning J."/>
            <person name="Marabella R."/>
            <person name="Maru K."/>
            <person name="Matthews C."/>
            <person name="Mauceli E."/>
            <person name="Mccarthy M."/>
            <person name="Mcdonough S."/>
            <person name="Mcghee T."/>
            <person name="Meldrim J."/>
            <person name="Meneus L."/>
            <person name="Mesirov J."/>
            <person name="Mihalev A."/>
            <person name="Mihova T."/>
            <person name="Mikkelsen T."/>
            <person name="Mlenga V."/>
            <person name="Moru K."/>
            <person name="Mozes J."/>
            <person name="Mulrain L."/>
            <person name="Munson G."/>
            <person name="Naylor J."/>
            <person name="Newes C."/>
            <person name="Nguyen C."/>
            <person name="Nguyen N."/>
            <person name="Nguyen T."/>
            <person name="Nicol R."/>
            <person name="Nielsen C."/>
            <person name="Nizzari M."/>
            <person name="Norbu C."/>
            <person name="Norbu N."/>
            <person name="O'donnell P."/>
            <person name="Okoawo O."/>
            <person name="O'leary S."/>
            <person name="Omotosho B."/>
            <person name="O'neill K."/>
            <person name="Osman S."/>
            <person name="Parker S."/>
            <person name="Perrin D."/>
            <person name="Phunkhang P."/>
            <person name="Piqani B."/>
            <person name="Purcell S."/>
            <person name="Rachupka T."/>
            <person name="Ramasamy U."/>
            <person name="Rameau R."/>
            <person name="Ray V."/>
            <person name="Raymond C."/>
            <person name="Retta R."/>
            <person name="Richardson S."/>
            <person name="Rise C."/>
            <person name="Rodriguez J."/>
            <person name="Rogers J."/>
            <person name="Rogov P."/>
            <person name="Rutman M."/>
            <person name="Schupbach R."/>
            <person name="Seaman C."/>
            <person name="Settipalli S."/>
            <person name="Sharpe T."/>
            <person name="Sheridan J."/>
            <person name="Sherpa N."/>
            <person name="Shi J."/>
            <person name="Smirnov S."/>
            <person name="Smith C."/>
            <person name="Sougnez C."/>
            <person name="Spencer B."/>
            <person name="Stalker J."/>
            <person name="Stange-thomann N."/>
            <person name="Stavropoulos S."/>
            <person name="Stetson K."/>
            <person name="Stone C."/>
            <person name="Stone S."/>
            <person name="Stubbs M."/>
            <person name="Talamas J."/>
            <person name="Tchuinga P."/>
            <person name="Tenzing P."/>
            <person name="Tesfaye S."/>
            <person name="Theodore J."/>
            <person name="Thoulutsang Y."/>
            <person name="Topham K."/>
            <person name="Towey S."/>
            <person name="Tsamla T."/>
            <person name="Tsomo N."/>
            <person name="Vallee D."/>
            <person name="Vassiliev H."/>
            <person name="Venkataraman V."/>
            <person name="Vinson J."/>
            <person name="Vo A."/>
            <person name="Wade C."/>
            <person name="Wang S."/>
            <person name="Wangchuk T."/>
            <person name="Wangdi T."/>
            <person name="Whittaker C."/>
            <person name="Wilkinson J."/>
            <person name="Wu Y."/>
            <person name="Wyman D."/>
            <person name="Yadav S."/>
            <person name="Yang S."/>
            <person name="Yang X."/>
            <person name="Yeager S."/>
            <person name="Yee E."/>
            <person name="Young G."/>
            <person name="Zainoun J."/>
            <person name="Zembeck L."/>
            <person name="Zimmer A."/>
            <person name="Zody M."/>
            <person name="Lander E."/>
        </authorList>
    </citation>
    <scope>NUCLEOTIDE SEQUENCE [LARGE SCALE GENOMIC DNA]</scope>
</reference>
<dbReference type="eggNOG" id="KOG3529">
    <property type="taxonomic scope" value="Eukaryota"/>
</dbReference>
<reference evidence="5" key="3">
    <citation type="submission" date="2025-09" db="UniProtKB">
        <authorList>
            <consortium name="Ensembl"/>
        </authorList>
    </citation>
    <scope>IDENTIFICATION</scope>
</reference>
<dbReference type="Gene3D" id="3.10.20.90">
    <property type="entry name" value="Phosphatidylinositol 3-kinase Catalytic Subunit, Chain A, domain 1"/>
    <property type="match status" value="1"/>
</dbReference>
<reference evidence="5" key="2">
    <citation type="submission" date="2025-08" db="UniProtKB">
        <authorList>
            <consortium name="Ensembl"/>
        </authorList>
    </citation>
    <scope>IDENTIFICATION</scope>
</reference>
<dbReference type="Ensembl" id="ENSCSAVT00000004314.1">
    <property type="protein sequence ID" value="ENSCSAVP00000004251.1"/>
    <property type="gene ID" value="ENSCSAVG00000002511.1"/>
</dbReference>
<protein>
    <recommendedName>
        <fullName evidence="4">FERM domain-containing protein</fullName>
    </recommendedName>
</protein>
<dbReference type="Pfam" id="PF09379">
    <property type="entry name" value="FERM_N"/>
    <property type="match status" value="1"/>
</dbReference>
<dbReference type="FunFam" id="3.10.20.90:FF:000019">
    <property type="entry name" value="FERM domain containing 4A"/>
    <property type="match status" value="1"/>
</dbReference>
<dbReference type="STRING" id="51511.ENSCSAVP00000004251"/>
<dbReference type="SUPFAM" id="SSF50729">
    <property type="entry name" value="PH domain-like"/>
    <property type="match status" value="1"/>
</dbReference>
<name>H2YG03_CIOSA</name>
<feature type="domain" description="FERM" evidence="4">
    <location>
        <begin position="5"/>
        <end position="312"/>
    </location>
</feature>
<dbReference type="Gene3D" id="1.20.80.10">
    <property type="match status" value="1"/>
</dbReference>
<dbReference type="InterPro" id="IPR035963">
    <property type="entry name" value="FERM_2"/>
</dbReference>